<dbReference type="Proteomes" id="UP000282957">
    <property type="component" value="Unassembled WGS sequence"/>
</dbReference>
<proteinExistence type="predicted"/>
<reference evidence="2 3" key="1">
    <citation type="submission" date="2019-01" db="EMBL/GenBank/DDBJ databases">
        <authorList>
            <person name="Chen W.-M."/>
        </authorList>
    </citation>
    <scope>NUCLEOTIDE SEQUENCE [LARGE SCALE GENOMIC DNA]</scope>
    <source>
        <strain evidence="2 3">CCP-6</strain>
    </source>
</reference>
<name>A0A437MJQ9_9PROT</name>
<comment type="caution">
    <text evidence="2">The sequence shown here is derived from an EMBL/GenBank/DDBJ whole genome shotgun (WGS) entry which is preliminary data.</text>
</comment>
<evidence type="ECO:0000256" key="1">
    <source>
        <dbReference type="SAM" id="MobiDB-lite"/>
    </source>
</evidence>
<feature type="region of interest" description="Disordered" evidence="1">
    <location>
        <begin position="40"/>
        <end position="76"/>
    </location>
</feature>
<dbReference type="EMBL" id="SACL01000002">
    <property type="protein sequence ID" value="RVT97907.1"/>
    <property type="molecule type" value="Genomic_DNA"/>
</dbReference>
<evidence type="ECO:0000313" key="3">
    <source>
        <dbReference type="Proteomes" id="UP000282957"/>
    </source>
</evidence>
<sequence length="184" mass="19888">MSRMTMTAIAAELGVNKSTVSRQANDWGIVGPDKKVDIEEYKRRRAGDLDPALQTRGPAAGGQLTLGAQPQDDSEFQRERTRKMAADAARAEMELQARRGELVPRTVVAGVIGPAARQLRERLQEMARDNVTDDAERVRLADLIDDIFEQFARETIDAGGTGSRSPVAAGNDGEGRAPESATAL</sequence>
<gene>
    <name evidence="2" type="ORF">EOD42_08945</name>
</gene>
<feature type="region of interest" description="Disordered" evidence="1">
    <location>
        <begin position="155"/>
        <end position="184"/>
    </location>
</feature>
<evidence type="ECO:0000313" key="2">
    <source>
        <dbReference type="EMBL" id="RVT97907.1"/>
    </source>
</evidence>
<organism evidence="2 3">
    <name type="scientific">Rhodovarius crocodyli</name>
    <dbReference type="NCBI Taxonomy" id="1979269"/>
    <lineage>
        <taxon>Bacteria</taxon>
        <taxon>Pseudomonadati</taxon>
        <taxon>Pseudomonadota</taxon>
        <taxon>Alphaproteobacteria</taxon>
        <taxon>Acetobacterales</taxon>
        <taxon>Roseomonadaceae</taxon>
        <taxon>Rhodovarius</taxon>
    </lineage>
</organism>
<keyword evidence="3" id="KW-1185">Reference proteome</keyword>
<dbReference type="AlphaFoldDB" id="A0A437MJQ9"/>
<accession>A0A437MJQ9</accession>
<protein>
    <submittedName>
        <fullName evidence="2">Uncharacterized protein</fullName>
    </submittedName>
</protein>